<dbReference type="GO" id="GO:0030991">
    <property type="term" value="C:intraciliary transport particle A"/>
    <property type="evidence" value="ECO:0007669"/>
    <property type="project" value="TreeGrafter"/>
</dbReference>
<evidence type="ECO:0000256" key="2">
    <source>
        <dbReference type="ARBA" id="ARBA00022574"/>
    </source>
</evidence>
<keyword evidence="10" id="KW-0282">Flagellum</keyword>
<keyword evidence="3" id="KW-0677">Repeat</keyword>
<dbReference type="Pfam" id="PF23383">
    <property type="entry name" value="Beta-prop_IFT140_1st"/>
    <property type="match status" value="1"/>
</dbReference>
<comment type="caution">
    <text evidence="10">The sequence shown here is derived from an EMBL/GenBank/DDBJ whole genome shotgun (WGS) entry which is preliminary data.</text>
</comment>
<evidence type="ECO:0000256" key="3">
    <source>
        <dbReference type="ARBA" id="ARBA00022737"/>
    </source>
</evidence>
<dbReference type="InterPro" id="IPR015943">
    <property type="entry name" value="WD40/YVTN_repeat-like_dom_sf"/>
</dbReference>
<dbReference type="OrthoDB" id="10258787at2759"/>
<dbReference type="GO" id="GO:0036064">
    <property type="term" value="C:ciliary basal body"/>
    <property type="evidence" value="ECO:0007669"/>
    <property type="project" value="TreeGrafter"/>
</dbReference>
<keyword evidence="11" id="KW-1185">Reference proteome</keyword>
<dbReference type="GO" id="GO:0005930">
    <property type="term" value="C:axoneme"/>
    <property type="evidence" value="ECO:0007669"/>
    <property type="project" value="TreeGrafter"/>
</dbReference>
<dbReference type="EMBL" id="SKCS01000224">
    <property type="protein sequence ID" value="TNN12478.1"/>
    <property type="molecule type" value="Genomic_DNA"/>
</dbReference>
<comment type="subcellular location">
    <subcellularLocation>
        <location evidence="1">Cell projection</location>
        <location evidence="1">Cilium</location>
    </subcellularLocation>
</comment>
<gene>
    <name evidence="10" type="ORF">EWB00_003704</name>
</gene>
<evidence type="ECO:0000313" key="11">
    <source>
        <dbReference type="Proteomes" id="UP000311919"/>
    </source>
</evidence>
<organism evidence="10 11">
    <name type="scientific">Schistosoma japonicum</name>
    <name type="common">Blood fluke</name>
    <dbReference type="NCBI Taxonomy" id="6182"/>
    <lineage>
        <taxon>Eukaryota</taxon>
        <taxon>Metazoa</taxon>
        <taxon>Spiralia</taxon>
        <taxon>Lophotrochozoa</taxon>
        <taxon>Platyhelminthes</taxon>
        <taxon>Trematoda</taxon>
        <taxon>Digenea</taxon>
        <taxon>Strigeidida</taxon>
        <taxon>Schistosomatoidea</taxon>
        <taxon>Schistosomatidae</taxon>
        <taxon>Schistosoma</taxon>
    </lineage>
</organism>
<feature type="domain" description="IFT140 second beta-propeller" evidence="7">
    <location>
        <begin position="822"/>
        <end position="979"/>
    </location>
</feature>
<dbReference type="InterPro" id="IPR056154">
    <property type="entry name" value="Beta-prop_IFT140_1st"/>
</dbReference>
<keyword evidence="4" id="KW-0969">Cilium</keyword>
<evidence type="ECO:0000259" key="7">
    <source>
        <dbReference type="Pfam" id="PF23385"/>
    </source>
</evidence>
<name>A0A4Z2D7R0_SCHJA</name>
<dbReference type="InterPro" id="IPR056168">
    <property type="entry name" value="TPR_IF140/IFT172/WDR19"/>
</dbReference>
<dbReference type="Pfam" id="PF24760">
    <property type="entry name" value="TPR_IF140_C"/>
    <property type="match status" value="1"/>
</dbReference>
<feature type="domain" description="IF140/IFT172/WDR19 TPR" evidence="9">
    <location>
        <begin position="1102"/>
        <end position="1589"/>
    </location>
</feature>
<dbReference type="Pfam" id="PF23385">
    <property type="entry name" value="Beta-prop_IFT140_2nd"/>
    <property type="match status" value="2"/>
</dbReference>
<dbReference type="InterPro" id="IPR036322">
    <property type="entry name" value="WD40_repeat_dom_sf"/>
</dbReference>
<accession>A0A4Z2D7R0</accession>
<evidence type="ECO:0000256" key="5">
    <source>
        <dbReference type="ARBA" id="ARBA00023273"/>
    </source>
</evidence>
<dbReference type="GO" id="GO:0035721">
    <property type="term" value="P:intraciliary retrograde transport"/>
    <property type="evidence" value="ECO:0007669"/>
    <property type="project" value="TreeGrafter"/>
</dbReference>
<evidence type="ECO:0000259" key="6">
    <source>
        <dbReference type="Pfam" id="PF23383"/>
    </source>
</evidence>
<proteinExistence type="predicted"/>
<dbReference type="Gene3D" id="1.25.40.470">
    <property type="match status" value="2"/>
</dbReference>
<evidence type="ECO:0000313" key="10">
    <source>
        <dbReference type="EMBL" id="TNN12478.1"/>
    </source>
</evidence>
<protein>
    <submittedName>
        <fullName evidence="10">Intraflagellar transport protein isoform 2</fullName>
    </submittedName>
</protein>
<dbReference type="PANTHER" id="PTHR15722:SF7">
    <property type="entry name" value="INTRAFLAGELLAR TRANSPORT PROTEIN 140 HOMOLOG"/>
    <property type="match status" value="1"/>
</dbReference>
<evidence type="ECO:0000259" key="9">
    <source>
        <dbReference type="Pfam" id="PF24762"/>
    </source>
</evidence>
<keyword evidence="2" id="KW-0853">WD repeat</keyword>
<dbReference type="PANTHER" id="PTHR15722">
    <property type="entry name" value="IFT140/172-RELATED"/>
    <property type="match status" value="1"/>
</dbReference>
<dbReference type="InterPro" id="IPR056155">
    <property type="entry name" value="Beta-prop_IFT140_2nd"/>
</dbReference>
<evidence type="ECO:0000256" key="1">
    <source>
        <dbReference type="ARBA" id="ARBA00004138"/>
    </source>
</evidence>
<dbReference type="InterPro" id="IPR056156">
    <property type="entry name" value="TPR_IF140_C"/>
</dbReference>
<reference evidence="10 11" key="1">
    <citation type="submission" date="2019-03" db="EMBL/GenBank/DDBJ databases">
        <title>An improved genome assembly of the fluke Schistosoma japonicum.</title>
        <authorList>
            <person name="Hu W."/>
            <person name="Luo F."/>
            <person name="Yin M."/>
            <person name="Mo X."/>
            <person name="Sun C."/>
            <person name="Wu Q."/>
            <person name="Zhu B."/>
            <person name="Xiang M."/>
            <person name="Wang J."/>
            <person name="Wang Y."/>
            <person name="Zhang T."/>
            <person name="Xu B."/>
            <person name="Zheng H."/>
            <person name="Feng Z."/>
        </authorList>
    </citation>
    <scope>NUCLEOTIDE SEQUENCE [LARGE SCALE GENOMIC DNA]</scope>
    <source>
        <strain evidence="10">HuSjv2</strain>
        <tissue evidence="10">Worms</tissue>
    </source>
</reference>
<dbReference type="Pfam" id="PF24762">
    <property type="entry name" value="TPR_IF140-IFT172"/>
    <property type="match status" value="1"/>
</dbReference>
<sequence>MSTFLSTKLGSFSGSITKIEWHSCFPILAISSHIQNKSGEVIISTLKVKECEDLIISRPYIPTSVSWHPYRKLLIVGWSSGCITVCPFYELCYFDMNYKLEASVTTLVWSSDGYSVLISDEKGSICVFQWVENSGFVDKPVFLNIHSSVSYGLSLTVLSTNRNDSLVVFPRRNLILSDQNKNTGSVHSEVPVESNYESKLLDTSLYLVGCVDGHIMYFKYDRLKENKISVSQTRNLACCEGCILNMIFHESTNILLIFTEKGFLYHYQVTLHTGVTAKEVTKMKLSSTIYNRHSIAWVGAATLAMASGDSVVRLWDVEHADNYTLAPNPSIIENSNSSIKIINVAYSETHRVLAAGLTNGMVLFWQYCTEIESLNNVSDVLYSNVMSNQSRYNFSALQSFSSTVVEKTPEANWYLQPSTFCLNKHDDELLLASKDLKYQVNLITWGDHQEKLAIAILPHQSDEGSCESQGVQTKSSVYILQRQSLNAHFYGYGCAVVQSAPRSLAMLTTISNAHVNKFIALNNLSTINKITENKKYSMCMPHDETSMNFYNSFVSKSVRITTDRSVKQDAKCSTYQKGVSLYEHEIQVENQIKALYCTQEHVAYWDGQHIFVFGHSSGHCITYLTSFICEFKFVGMHQQNIFTIEPYKLQVRNLEGCVKQLFSFTEIEGSVTLTAQCLNYMACLTDQNKIRVFDLSRREIKSTNVSNSLTKLVTCELLNQISQNTSTLNNSKAYLQEHSALLRNSNDISVNELKISWISISRSGDSIGFTVQILLNGELCSLLWPNTIDSSFKPDKINSRMTGRQTTRIVDKEEREVLKKWIPDPNVYIYHFDVDKLKFFNFFETLSNSINVIPGTSSTDLIQGRWPKHHYWDQYESRLLVVEAVPIPDDHPILISKLNLHEKVDDKPCRGNYTSGSEIDKYNIVNSRSSNKQKSNVSTSVVTMFISPDRNNTIIQGSFLMPVHYSALIGVEVPLIYFSVRCDLINRVIDEQYRRRLETIASDRRQINNTDMIPSTTTNYNVDLQLSESLLNENGKLNDNNYSSIQCKQNLLNTDKMIDDKSTQNGIHYIHRCVMQDFVGLEDADEKTREAVLNFSYHLALGEMDLAFRSMKLIKSPVVWQNMAKMCVTTCRLDVARVCLGKINNPMASKLLRESKIRERELEAHAGELALQLGMPDEAEQLFIRCNRWDLVIRLHQLLGNWSKALTTAEQHNRMLLRGIEYAYAKELESLGNIQQATEHYIKSETHCFEVPRMLKNNPELLKSFVNKHGDENIKRCWAQKLEAQGRLEEAKTYYFDSKDYLSLVRVLCCLGQESEAETICNETGDAGACYHLGHHLKLKGCIDQAIRLLIRAKAYSSAIRLCKEHDRNDHLFSLAQLGKSDDMLESAKHLEKYPDYIGKAVLLYHKAGKINQAVELAFKTREFGALQNIASSLSDEQLDPDILKQCSEFFIENNQYDRAVEILASGKQYWDAVNLCNEHYVPITEELIEKLTPTSDHFTKKENCNFLTALGELCLAQEQYYLACKKFTQAGNRLLAMQSLIKSGDTEKIIFFTNISKQKEIYIMAANYLQTLNDWRSNMSIIRNIIQFYTRGNAMESLTSFYEACAHSEIEECSNYEKALDALTEAQNVLIKLLSASNATNNQTIECRLKKRLIQIKKKITLCKELVEIQKLFSVNLTDAMQRSRTLLEKIEPADLLRPGDVYSLMIRELVIQEKYKVALTCLNEMKERIGDNNTISKYLGQEILEKIYKTLNLPSTEHDYHISNETVNEDNPIDVTVGD</sequence>
<evidence type="ECO:0000256" key="4">
    <source>
        <dbReference type="ARBA" id="ARBA00023069"/>
    </source>
</evidence>
<feature type="domain" description="IFT140 second beta-propeller" evidence="7">
    <location>
        <begin position="582"/>
        <end position="714"/>
    </location>
</feature>
<dbReference type="STRING" id="6182.A0A4Z2D7R0"/>
<feature type="domain" description="IFT140 first beta-propeller" evidence="6">
    <location>
        <begin position="12"/>
        <end position="373"/>
    </location>
</feature>
<feature type="domain" description="IF140 C-terminal TPR" evidence="8">
    <location>
        <begin position="1597"/>
        <end position="1728"/>
    </location>
</feature>
<keyword evidence="5" id="KW-0966">Cell projection</keyword>
<dbReference type="Proteomes" id="UP000311919">
    <property type="component" value="Unassembled WGS sequence"/>
</dbReference>
<evidence type="ECO:0000259" key="8">
    <source>
        <dbReference type="Pfam" id="PF24760"/>
    </source>
</evidence>
<dbReference type="Gene3D" id="2.130.10.10">
    <property type="entry name" value="YVTN repeat-like/Quinoprotein amine dehydrogenase"/>
    <property type="match status" value="2"/>
</dbReference>
<dbReference type="SUPFAM" id="SSF50978">
    <property type="entry name" value="WD40 repeat-like"/>
    <property type="match status" value="1"/>
</dbReference>